<comment type="caution">
    <text evidence="3">The sequence shown here is derived from an EMBL/GenBank/DDBJ whole genome shotgun (WGS) entry which is preliminary data.</text>
</comment>
<evidence type="ECO:0000313" key="4">
    <source>
        <dbReference type="Proteomes" id="UP001634007"/>
    </source>
</evidence>
<dbReference type="EMBL" id="JBJKBG010000011">
    <property type="protein sequence ID" value="KAL3715620.1"/>
    <property type="molecule type" value="Genomic_DNA"/>
</dbReference>
<gene>
    <name evidence="3" type="ORF">ACJRO7_007362</name>
</gene>
<evidence type="ECO:0000256" key="1">
    <source>
        <dbReference type="SAM" id="MobiDB-lite"/>
    </source>
</evidence>
<evidence type="ECO:0000313" key="3">
    <source>
        <dbReference type="EMBL" id="KAL3715620.1"/>
    </source>
</evidence>
<dbReference type="AlphaFoldDB" id="A0ABD3IKY5"/>
<feature type="region of interest" description="Disordered" evidence="1">
    <location>
        <begin position="159"/>
        <end position="224"/>
    </location>
</feature>
<feature type="compositionally biased region" description="Basic residues" evidence="1">
    <location>
        <begin position="203"/>
        <end position="220"/>
    </location>
</feature>
<accession>A0ABD3IKY5</accession>
<proteinExistence type="predicted"/>
<reference evidence="3 4" key="1">
    <citation type="submission" date="2024-11" db="EMBL/GenBank/DDBJ databases">
        <title>Chromosome-level genome assembly of Eucalyptus globulus Labill. provides insights into its genome evolution.</title>
        <authorList>
            <person name="Li X."/>
        </authorList>
    </citation>
    <scope>NUCLEOTIDE SEQUENCE [LARGE SCALE GENOMIC DNA]</scope>
    <source>
        <strain evidence="3">CL2024</strain>
        <tissue evidence="3">Fresh tender leaves</tissue>
    </source>
</reference>
<dbReference type="InterPro" id="IPR024752">
    <property type="entry name" value="Myb/SANT-like_dom"/>
</dbReference>
<organism evidence="3 4">
    <name type="scientific">Eucalyptus globulus</name>
    <name type="common">Tasmanian blue gum</name>
    <dbReference type="NCBI Taxonomy" id="34317"/>
    <lineage>
        <taxon>Eukaryota</taxon>
        <taxon>Viridiplantae</taxon>
        <taxon>Streptophyta</taxon>
        <taxon>Embryophyta</taxon>
        <taxon>Tracheophyta</taxon>
        <taxon>Spermatophyta</taxon>
        <taxon>Magnoliopsida</taxon>
        <taxon>eudicotyledons</taxon>
        <taxon>Gunneridae</taxon>
        <taxon>Pentapetalae</taxon>
        <taxon>rosids</taxon>
        <taxon>malvids</taxon>
        <taxon>Myrtales</taxon>
        <taxon>Myrtaceae</taxon>
        <taxon>Myrtoideae</taxon>
        <taxon>Eucalypteae</taxon>
        <taxon>Eucalyptus</taxon>
    </lineage>
</organism>
<dbReference type="PANTHER" id="PTHR47584">
    <property type="match status" value="1"/>
</dbReference>
<dbReference type="PANTHER" id="PTHR47584:SF19">
    <property type="entry name" value="L10-INTERACTING MYB DOMAIN-CONTAINING PROTEIN-LIKE"/>
    <property type="match status" value="1"/>
</dbReference>
<evidence type="ECO:0000259" key="2">
    <source>
        <dbReference type="Pfam" id="PF12776"/>
    </source>
</evidence>
<dbReference type="InterPro" id="IPR045026">
    <property type="entry name" value="LIMYB"/>
</dbReference>
<feature type="compositionally biased region" description="Gly residues" evidence="1">
    <location>
        <begin position="166"/>
        <end position="175"/>
    </location>
</feature>
<feature type="domain" description="Myb/SANT-like" evidence="2">
    <location>
        <begin position="11"/>
        <end position="105"/>
    </location>
</feature>
<keyword evidence="4" id="KW-1185">Reference proteome</keyword>
<protein>
    <recommendedName>
        <fullName evidence="2">Myb/SANT-like domain-containing protein</fullName>
    </recommendedName>
</protein>
<dbReference type="Pfam" id="PF12776">
    <property type="entry name" value="Myb_DNA-bind_3"/>
    <property type="match status" value="1"/>
</dbReference>
<sequence length="311" mass="34874">MASHKEVCMAKWTEHLTNELISLLVTEVTKGNRTTSTFNKTGWNNIHAEFNSRMGLNFSVIQLKNRVNKLKKHYSSFKKLLSQSGFGWDNINNKVVVDDQSVWESHIKNNSEWAKFINEGFPQYPDLCIVFGDTYATGNYASGNAEEVVGYAEEVVVSSERDDNGGDNGDGGSGYAVGDPEEFDEQRIDDEAFIPDTTTTSNLKKHKHDRTPNSKRRRKSTRYDVSDTCKAIQEMIKIRTAQSTSGSVTSDASSTVDPYSTAAVVAVLNSMPDLEQNIYNKAVNQSCLHASWREAFITMLPERRRGFLESL</sequence>
<dbReference type="Proteomes" id="UP001634007">
    <property type="component" value="Unassembled WGS sequence"/>
</dbReference>
<name>A0ABD3IKY5_EUCGL</name>